<evidence type="ECO:0000313" key="3">
    <source>
        <dbReference type="Proteomes" id="UP001153618"/>
    </source>
</evidence>
<name>A0A9W4HJZ5_PENOL</name>
<comment type="caution">
    <text evidence="2">The sequence shown here is derived from an EMBL/GenBank/DDBJ whole genome shotgun (WGS) entry which is preliminary data.</text>
</comment>
<evidence type="ECO:0000259" key="1">
    <source>
        <dbReference type="Pfam" id="PF01266"/>
    </source>
</evidence>
<evidence type="ECO:0000313" key="2">
    <source>
        <dbReference type="EMBL" id="CAG8039847.1"/>
    </source>
</evidence>
<dbReference type="PANTHER" id="PTHR13847">
    <property type="entry name" value="SARCOSINE DEHYDROGENASE-RELATED"/>
    <property type="match status" value="1"/>
</dbReference>
<sequence length="495" mass="53910">MPFINEILMDPLLPASARQQAIDRMYSDPGVPQSATTSSFWLQTPRTFEPKSPTLPTEIDVVIIGSGITGASVARSLLGNANPPSILMLEARGICSGATGRNGGHILEIGDDYAELADSFGMEDAKRILRFRLAHLNEMLAVAEELGISEESQARKVQFLSIYFSEEQWQAALKRLRQFKEEMPEEAAEWTSFEGEGIPKDFHLDRANGIIAGPAGALWPYKFVTSVLAHLLKEYPENIRIEEHTPVKAIHNSASPDRPYKVETDRGTVLAKHVIHCTNAHVGHLVPGLRGRIFPVRGQMSAQIPGDQFPNQANDHSWIFNHDRGFDYLTQLPSGQMMLGGGFAQGELAGAADLGIATDSKLSMLIAIHLSGALPVFFEDWGEVTGRPVQAMWTGNMAFTSDGFPWVGRLPDSATGRSGHGNGGEWISAAFGGEGMVQSWLCGRALATMLLAEDGVLDQSDADLGWFPKQLIASKERLDSTALPRVVDSSHRASL</sequence>
<dbReference type="SUPFAM" id="SSF51905">
    <property type="entry name" value="FAD/NAD(P)-binding domain"/>
    <property type="match status" value="1"/>
</dbReference>
<feature type="domain" description="FAD dependent oxidoreductase" evidence="1">
    <location>
        <begin position="60"/>
        <end position="448"/>
    </location>
</feature>
<protein>
    <recommendedName>
        <fullName evidence="1">FAD dependent oxidoreductase domain-containing protein</fullName>
    </recommendedName>
</protein>
<dbReference type="Gene3D" id="3.50.50.60">
    <property type="entry name" value="FAD/NAD(P)-binding domain"/>
    <property type="match status" value="1"/>
</dbReference>
<dbReference type="Pfam" id="PF01266">
    <property type="entry name" value="DAO"/>
    <property type="match status" value="1"/>
</dbReference>
<gene>
    <name evidence="2" type="ORF">POLS_LOCUS2947</name>
</gene>
<dbReference type="InterPro" id="IPR036188">
    <property type="entry name" value="FAD/NAD-bd_sf"/>
</dbReference>
<reference evidence="2" key="1">
    <citation type="submission" date="2021-07" db="EMBL/GenBank/DDBJ databases">
        <authorList>
            <person name="Branca A.L. A."/>
        </authorList>
    </citation>
    <scope>NUCLEOTIDE SEQUENCE</scope>
</reference>
<dbReference type="PANTHER" id="PTHR13847:SF213">
    <property type="entry name" value="DEPENDENT OXIDOREDUCTASE, PUTATIVE-RELATED"/>
    <property type="match status" value="1"/>
</dbReference>
<dbReference type="OrthoDB" id="512662at2759"/>
<dbReference type="Gene3D" id="3.30.9.10">
    <property type="entry name" value="D-Amino Acid Oxidase, subunit A, domain 2"/>
    <property type="match status" value="1"/>
</dbReference>
<keyword evidence="3" id="KW-1185">Reference proteome</keyword>
<dbReference type="GO" id="GO:0005737">
    <property type="term" value="C:cytoplasm"/>
    <property type="evidence" value="ECO:0007669"/>
    <property type="project" value="TreeGrafter"/>
</dbReference>
<dbReference type="Proteomes" id="UP001153618">
    <property type="component" value="Unassembled WGS sequence"/>
</dbReference>
<dbReference type="AlphaFoldDB" id="A0A9W4HJZ5"/>
<organism evidence="2 3">
    <name type="scientific">Penicillium olsonii</name>
    <dbReference type="NCBI Taxonomy" id="99116"/>
    <lineage>
        <taxon>Eukaryota</taxon>
        <taxon>Fungi</taxon>
        <taxon>Dikarya</taxon>
        <taxon>Ascomycota</taxon>
        <taxon>Pezizomycotina</taxon>
        <taxon>Eurotiomycetes</taxon>
        <taxon>Eurotiomycetidae</taxon>
        <taxon>Eurotiales</taxon>
        <taxon>Aspergillaceae</taxon>
        <taxon>Penicillium</taxon>
    </lineage>
</organism>
<dbReference type="InterPro" id="IPR006076">
    <property type="entry name" value="FAD-dep_OxRdtase"/>
</dbReference>
<accession>A0A9W4HJZ5</accession>
<dbReference type="EMBL" id="CAJVOS010000016">
    <property type="protein sequence ID" value="CAG8039847.1"/>
    <property type="molecule type" value="Genomic_DNA"/>
</dbReference>
<proteinExistence type="predicted"/>